<keyword evidence="2" id="KW-1185">Reference proteome</keyword>
<protein>
    <submittedName>
        <fullName evidence="1">Uncharacterized protein</fullName>
    </submittedName>
</protein>
<dbReference type="KEGG" id="pin:Ping_1739"/>
<dbReference type="Proteomes" id="UP000000639">
    <property type="component" value="Chromosome"/>
</dbReference>
<dbReference type="AlphaFoldDB" id="A1SVK8"/>
<gene>
    <name evidence="1" type="ordered locus">Ping_1739</name>
</gene>
<evidence type="ECO:0000313" key="2">
    <source>
        <dbReference type="Proteomes" id="UP000000639"/>
    </source>
</evidence>
<name>A1SVK8_PSYIN</name>
<dbReference type="EMBL" id="CP000510">
    <property type="protein sequence ID" value="ABM03523.1"/>
    <property type="molecule type" value="Genomic_DNA"/>
</dbReference>
<sequence>MVFIYNETFFAKKTEKISAELQQLSQGIKCYGLICAGQQINPEIEAIRTFNTQLFCSKILSHTASISFSGNDSIMYEYRLWLAQ</sequence>
<proteinExistence type="predicted"/>
<dbReference type="STRING" id="357804.Ping_1739"/>
<evidence type="ECO:0000313" key="1">
    <source>
        <dbReference type="EMBL" id="ABM03523.1"/>
    </source>
</evidence>
<accession>A1SVK8</accession>
<reference evidence="1 2" key="1">
    <citation type="submission" date="2007-01" db="EMBL/GenBank/DDBJ databases">
        <title>Complete sequence of Psychromonas ingrahamii 37.</title>
        <authorList>
            <consortium name="US DOE Joint Genome Institute"/>
            <person name="Copeland A."/>
            <person name="Lucas S."/>
            <person name="Lapidus A."/>
            <person name="Barry K."/>
            <person name="Detter J.C."/>
            <person name="Glavina del Rio T."/>
            <person name="Hammon N."/>
            <person name="Israni S."/>
            <person name="Dalin E."/>
            <person name="Tice H."/>
            <person name="Pitluck S."/>
            <person name="Thompson L.S."/>
            <person name="Brettin T."/>
            <person name="Bruce D."/>
            <person name="Han C."/>
            <person name="Tapia R."/>
            <person name="Schmutz J."/>
            <person name="Larimer F."/>
            <person name="Land M."/>
            <person name="Hauser L."/>
            <person name="Kyrpides N."/>
            <person name="Ivanova N."/>
            <person name="Staley J."/>
            <person name="Richardson P."/>
        </authorList>
    </citation>
    <scope>NUCLEOTIDE SEQUENCE [LARGE SCALE GENOMIC DNA]</scope>
    <source>
        <strain evidence="1 2">37</strain>
    </source>
</reference>
<organism evidence="1 2">
    <name type="scientific">Psychromonas ingrahamii (strain DSM 17664 / CCUG 51855 / 37)</name>
    <dbReference type="NCBI Taxonomy" id="357804"/>
    <lineage>
        <taxon>Bacteria</taxon>
        <taxon>Pseudomonadati</taxon>
        <taxon>Pseudomonadota</taxon>
        <taxon>Gammaproteobacteria</taxon>
        <taxon>Alteromonadales</taxon>
        <taxon>Psychromonadaceae</taxon>
        <taxon>Psychromonas</taxon>
    </lineage>
</organism>
<dbReference type="HOGENOM" id="CLU_2525123_0_0_6"/>